<accession>A0A0S3QUN6</accession>
<dbReference type="SUPFAM" id="SSF111369">
    <property type="entry name" value="HlyD-like secretion proteins"/>
    <property type="match status" value="2"/>
</dbReference>
<dbReference type="Gene3D" id="1.10.287.470">
    <property type="entry name" value="Helix hairpin bin"/>
    <property type="match status" value="2"/>
</dbReference>
<dbReference type="InterPro" id="IPR058625">
    <property type="entry name" value="MdtA-like_BSH"/>
</dbReference>
<dbReference type="STRING" id="1298851.TST_1251"/>
<dbReference type="AlphaFoldDB" id="A0A0S3QUN6"/>
<dbReference type="KEGG" id="ttk:TST_1251"/>
<evidence type="ECO:0000313" key="8">
    <source>
        <dbReference type="EMBL" id="BAT72038.1"/>
    </source>
</evidence>
<evidence type="ECO:0000259" key="6">
    <source>
        <dbReference type="Pfam" id="PF25917"/>
    </source>
</evidence>
<dbReference type="EMBL" id="AP013035">
    <property type="protein sequence ID" value="BAT72038.1"/>
    <property type="molecule type" value="Genomic_DNA"/>
</dbReference>
<dbReference type="Gene3D" id="2.40.30.170">
    <property type="match status" value="1"/>
</dbReference>
<dbReference type="PANTHER" id="PTHR30386">
    <property type="entry name" value="MEMBRANE FUSION SUBUNIT OF EMRAB-TOLC MULTIDRUG EFFLUX PUMP"/>
    <property type="match status" value="1"/>
</dbReference>
<keyword evidence="4" id="KW-0472">Membrane</keyword>
<evidence type="ECO:0000256" key="1">
    <source>
        <dbReference type="ARBA" id="ARBA00004167"/>
    </source>
</evidence>
<keyword evidence="5" id="KW-0175">Coiled coil</keyword>
<proteinExistence type="predicted"/>
<reference evidence="9" key="1">
    <citation type="journal article" date="2018" name="Science">
        <title>A primordial and reversible TCA cycle in a facultatively chemolithoautotrophic thermophile.</title>
        <authorList>
            <person name="Nunoura T."/>
            <person name="Chikaraishi Y."/>
            <person name="Izaki R."/>
            <person name="Suwa T."/>
            <person name="Sato T."/>
            <person name="Harada T."/>
            <person name="Mori K."/>
            <person name="Kato Y."/>
            <person name="Miyazaki M."/>
            <person name="Shimamura S."/>
            <person name="Yanagawa K."/>
            <person name="Shuto A."/>
            <person name="Ohkouchi N."/>
            <person name="Fujita N."/>
            <person name="Takaki Y."/>
            <person name="Atomi H."/>
            <person name="Takai K."/>
        </authorList>
    </citation>
    <scope>NUCLEOTIDE SEQUENCE [LARGE SCALE GENOMIC DNA]</scope>
    <source>
        <strain evidence="9">DSM 17441 / JCM 13301 / NBRC 103674 / ABI70S6</strain>
    </source>
</reference>
<dbReference type="Pfam" id="PF25963">
    <property type="entry name" value="Beta-barrel_AAEA"/>
    <property type="match status" value="1"/>
</dbReference>
<feature type="coiled-coil region" evidence="5">
    <location>
        <begin position="173"/>
        <end position="224"/>
    </location>
</feature>
<name>A0A0S3QUN6_THET7</name>
<feature type="domain" description="p-hydroxybenzoic acid efflux pump subunit AaeA-like beta-barrel" evidence="7">
    <location>
        <begin position="271"/>
        <end position="361"/>
    </location>
</feature>
<dbReference type="PRINTS" id="PR01490">
    <property type="entry name" value="RTXTOXIND"/>
</dbReference>
<dbReference type="InterPro" id="IPR058634">
    <property type="entry name" value="AaeA-lik-b-barrel"/>
</dbReference>
<organism evidence="8 9">
    <name type="scientific">Thermosulfidibacter takaii (strain DSM 17441 / JCM 13301 / NBRC 103674 / ABI70S6)</name>
    <dbReference type="NCBI Taxonomy" id="1298851"/>
    <lineage>
        <taxon>Bacteria</taxon>
        <taxon>Pseudomonadati</taxon>
        <taxon>Thermosulfidibacterota</taxon>
        <taxon>Thermosulfidibacteria</taxon>
        <taxon>Thermosulfidibacterales</taxon>
        <taxon>Thermosulfidibacteraceae</taxon>
    </lineage>
</organism>
<dbReference type="GO" id="GO:0016020">
    <property type="term" value="C:membrane"/>
    <property type="evidence" value="ECO:0007669"/>
    <property type="project" value="UniProtKB-SubCell"/>
</dbReference>
<evidence type="ECO:0000313" key="9">
    <source>
        <dbReference type="Proteomes" id="UP000063234"/>
    </source>
</evidence>
<comment type="subcellular location">
    <subcellularLocation>
        <location evidence="1">Membrane</location>
        <topology evidence="1">Single-pass membrane protein</topology>
    </subcellularLocation>
</comment>
<evidence type="ECO:0000256" key="3">
    <source>
        <dbReference type="ARBA" id="ARBA00022989"/>
    </source>
</evidence>
<dbReference type="OrthoDB" id="9811754at2"/>
<dbReference type="GO" id="GO:0055085">
    <property type="term" value="P:transmembrane transport"/>
    <property type="evidence" value="ECO:0007669"/>
    <property type="project" value="InterPro"/>
</dbReference>
<dbReference type="InterPro" id="IPR050739">
    <property type="entry name" value="MFP"/>
</dbReference>
<evidence type="ECO:0000256" key="2">
    <source>
        <dbReference type="ARBA" id="ARBA00022692"/>
    </source>
</evidence>
<feature type="coiled-coil region" evidence="5">
    <location>
        <begin position="89"/>
        <end position="148"/>
    </location>
</feature>
<protein>
    <submittedName>
        <fullName evidence="8">Multidrug resistance protein A</fullName>
    </submittedName>
</protein>
<dbReference type="Gene3D" id="2.40.50.100">
    <property type="match status" value="1"/>
</dbReference>
<feature type="domain" description="Multidrug resistance protein MdtA-like barrel-sandwich hybrid" evidence="6">
    <location>
        <begin position="49"/>
        <end position="263"/>
    </location>
</feature>
<dbReference type="PANTHER" id="PTHR30386:SF26">
    <property type="entry name" value="TRANSPORT PROTEIN COMB"/>
    <property type="match status" value="1"/>
</dbReference>
<gene>
    <name evidence="8" type="ORF">TST_1251</name>
</gene>
<evidence type="ECO:0000256" key="5">
    <source>
        <dbReference type="SAM" id="Coils"/>
    </source>
</evidence>
<keyword evidence="9" id="KW-1185">Reference proteome</keyword>
<keyword evidence="3" id="KW-1133">Transmembrane helix</keyword>
<dbReference type="RefSeq" id="WP_068550035.1">
    <property type="nucleotide sequence ID" value="NZ_AP013035.1"/>
</dbReference>
<evidence type="ECO:0000259" key="7">
    <source>
        <dbReference type="Pfam" id="PF25963"/>
    </source>
</evidence>
<evidence type="ECO:0000256" key="4">
    <source>
        <dbReference type="ARBA" id="ARBA00023136"/>
    </source>
</evidence>
<dbReference type="Proteomes" id="UP000063234">
    <property type="component" value="Chromosome"/>
</dbReference>
<keyword evidence="2" id="KW-0812">Transmembrane</keyword>
<dbReference type="Pfam" id="PF25917">
    <property type="entry name" value="BSH_RND"/>
    <property type="match status" value="1"/>
</dbReference>
<sequence length="363" mass="41133">MRSKINTKRVVLLVVFLVVAVYGLVRFGHWLYYRYTHAVTEDAFVEADIVNVSPLVPGHIKEFLVDESEKVKKEQLLFVIDDKDYQAQVRLAEARVKATESKLNVLKEKLKQAVYAYELAGKTVREKINAAKHDLEQVRAQFERVSKDYGRFSTLYKKRVIGRYKFDRVTEEYKRVKNLVKVKEAQLKMAEAQMVELKIRKKQIDEIKQEIAATKKAVEEAKKALDVALVNLEHTKVKSPVDGVVAKRYLQVGDFAAAGYPVLAVYDTSKIYVLANLEETRFKGVDVGDPVDIKVDAYSGKVFKGKVMKILPASAAKFALIPRDVTAGEFTKVVQRIPIKISLDDEAKKLLIPGMSVEVGIKR</sequence>